<dbReference type="Pfam" id="PF22200">
    <property type="entry name" value="ExsA_N"/>
    <property type="match status" value="1"/>
</dbReference>
<dbReference type="Pfam" id="PF12833">
    <property type="entry name" value="HTH_18"/>
    <property type="match status" value="1"/>
</dbReference>
<dbReference type="Proteomes" id="UP000436006">
    <property type="component" value="Unassembled WGS sequence"/>
</dbReference>
<gene>
    <name evidence="5" type="ORF">GO755_31260</name>
</gene>
<proteinExistence type="predicted"/>
<dbReference type="InterPro" id="IPR050204">
    <property type="entry name" value="AraC_XylS_family_regulators"/>
</dbReference>
<dbReference type="InterPro" id="IPR054015">
    <property type="entry name" value="ExsA-like_N"/>
</dbReference>
<evidence type="ECO:0000256" key="2">
    <source>
        <dbReference type="ARBA" id="ARBA00023125"/>
    </source>
</evidence>
<dbReference type="Gene3D" id="1.10.10.60">
    <property type="entry name" value="Homeodomain-like"/>
    <property type="match status" value="1"/>
</dbReference>
<keyword evidence="2" id="KW-0238">DNA-binding</keyword>
<sequence length="264" mass="30047">MATQSQPNILYVCVDKQKRGNEQFVPEHALGYLVAGESHFLTNGGTQVVEAGAIGLVKRNQLVKTIKVPPPGGGFKAINIILDQETLRRYSASHQLEASGPYIGDSLLDLHLDPFLKGYFDSLLPYFDHPEQLSPALTELKTKEAIELLLRFDFTLKDFLFDFSEPHKIDLEAFMIQNYSYNVPINQFARLTGRSLATFKRDFQRLFSTSPQRWLQQKRLEQAHFLIAERSQRPSAVYLEVGFENLSHFSAAFKQQFGYNPSSL</sequence>
<dbReference type="AlphaFoldDB" id="A0A7K1SL64"/>
<dbReference type="EMBL" id="WPIN01000016">
    <property type="protein sequence ID" value="MVM34549.1"/>
    <property type="molecule type" value="Genomic_DNA"/>
</dbReference>
<dbReference type="PANTHER" id="PTHR46796">
    <property type="entry name" value="HTH-TYPE TRANSCRIPTIONAL ACTIVATOR RHAS-RELATED"/>
    <property type="match status" value="1"/>
</dbReference>
<dbReference type="PROSITE" id="PS01124">
    <property type="entry name" value="HTH_ARAC_FAMILY_2"/>
    <property type="match status" value="1"/>
</dbReference>
<evidence type="ECO:0000259" key="4">
    <source>
        <dbReference type="PROSITE" id="PS01124"/>
    </source>
</evidence>
<keyword evidence="6" id="KW-1185">Reference proteome</keyword>
<dbReference type="GO" id="GO:0003700">
    <property type="term" value="F:DNA-binding transcription factor activity"/>
    <property type="evidence" value="ECO:0007669"/>
    <property type="project" value="InterPro"/>
</dbReference>
<evidence type="ECO:0000256" key="3">
    <source>
        <dbReference type="ARBA" id="ARBA00023163"/>
    </source>
</evidence>
<comment type="caution">
    <text evidence="5">The sequence shown here is derived from an EMBL/GenBank/DDBJ whole genome shotgun (WGS) entry which is preliminary data.</text>
</comment>
<keyword evidence="3" id="KW-0804">Transcription</keyword>
<reference evidence="5 6" key="1">
    <citation type="submission" date="2019-12" db="EMBL/GenBank/DDBJ databases">
        <title>Spirosoma sp. HMF4905 genome sequencing and assembly.</title>
        <authorList>
            <person name="Kang H."/>
            <person name="Cha I."/>
            <person name="Kim H."/>
            <person name="Joh K."/>
        </authorList>
    </citation>
    <scope>NUCLEOTIDE SEQUENCE [LARGE SCALE GENOMIC DNA]</scope>
    <source>
        <strain evidence="5 6">HMF4905</strain>
    </source>
</reference>
<accession>A0A7K1SL64</accession>
<dbReference type="SMART" id="SM00342">
    <property type="entry name" value="HTH_ARAC"/>
    <property type="match status" value="1"/>
</dbReference>
<feature type="domain" description="HTH araC/xylS-type" evidence="4">
    <location>
        <begin position="169"/>
        <end position="264"/>
    </location>
</feature>
<evidence type="ECO:0000256" key="1">
    <source>
        <dbReference type="ARBA" id="ARBA00023015"/>
    </source>
</evidence>
<dbReference type="GO" id="GO:0043565">
    <property type="term" value="F:sequence-specific DNA binding"/>
    <property type="evidence" value="ECO:0007669"/>
    <property type="project" value="InterPro"/>
</dbReference>
<keyword evidence="1" id="KW-0805">Transcription regulation</keyword>
<evidence type="ECO:0000313" key="6">
    <source>
        <dbReference type="Proteomes" id="UP000436006"/>
    </source>
</evidence>
<organism evidence="5 6">
    <name type="scientific">Spirosoma arboris</name>
    <dbReference type="NCBI Taxonomy" id="2682092"/>
    <lineage>
        <taxon>Bacteria</taxon>
        <taxon>Pseudomonadati</taxon>
        <taxon>Bacteroidota</taxon>
        <taxon>Cytophagia</taxon>
        <taxon>Cytophagales</taxon>
        <taxon>Cytophagaceae</taxon>
        <taxon>Spirosoma</taxon>
    </lineage>
</organism>
<dbReference type="InterPro" id="IPR018060">
    <property type="entry name" value="HTH_AraC"/>
</dbReference>
<dbReference type="RefSeq" id="WP_157589364.1">
    <property type="nucleotide sequence ID" value="NZ_WPIN01000016.1"/>
</dbReference>
<dbReference type="InterPro" id="IPR009057">
    <property type="entry name" value="Homeodomain-like_sf"/>
</dbReference>
<protein>
    <submittedName>
        <fullName evidence="5">Helix-turn-helix domain-containing protein</fullName>
    </submittedName>
</protein>
<evidence type="ECO:0000313" key="5">
    <source>
        <dbReference type="EMBL" id="MVM34549.1"/>
    </source>
</evidence>
<name>A0A7K1SL64_9BACT</name>
<dbReference type="SUPFAM" id="SSF46689">
    <property type="entry name" value="Homeodomain-like"/>
    <property type="match status" value="2"/>
</dbReference>